<dbReference type="SUPFAM" id="SSF88946">
    <property type="entry name" value="Sigma2 domain of RNA polymerase sigma factors"/>
    <property type="match status" value="1"/>
</dbReference>
<dbReference type="InterPro" id="IPR036388">
    <property type="entry name" value="WH-like_DNA-bd_sf"/>
</dbReference>
<dbReference type="PANTHER" id="PTHR43133:SF50">
    <property type="entry name" value="ECF RNA POLYMERASE SIGMA FACTOR SIGM"/>
    <property type="match status" value="1"/>
</dbReference>
<evidence type="ECO:0000256" key="4">
    <source>
        <dbReference type="ARBA" id="ARBA00023125"/>
    </source>
</evidence>
<evidence type="ECO:0000256" key="3">
    <source>
        <dbReference type="ARBA" id="ARBA00023082"/>
    </source>
</evidence>
<dbReference type="RefSeq" id="WP_342198641.1">
    <property type="nucleotide sequence ID" value="NZ_FSQT01000002.1"/>
</dbReference>
<dbReference type="GO" id="GO:0006352">
    <property type="term" value="P:DNA-templated transcription initiation"/>
    <property type="evidence" value="ECO:0007669"/>
    <property type="project" value="InterPro"/>
</dbReference>
<feature type="domain" description="RNA polymerase sigma-70 region 2" evidence="6">
    <location>
        <begin position="21"/>
        <end position="81"/>
    </location>
</feature>
<dbReference type="CDD" id="cd06171">
    <property type="entry name" value="Sigma70_r4"/>
    <property type="match status" value="1"/>
</dbReference>
<name>A0A1N6A443_9ACTN</name>
<keyword evidence="2" id="KW-0805">Transcription regulation</keyword>
<dbReference type="InterPro" id="IPR014284">
    <property type="entry name" value="RNA_pol_sigma-70_dom"/>
</dbReference>
<keyword evidence="9" id="KW-1185">Reference proteome</keyword>
<dbReference type="InterPro" id="IPR013324">
    <property type="entry name" value="RNA_pol_sigma_r3/r4-like"/>
</dbReference>
<keyword evidence="3" id="KW-0731">Sigma factor</keyword>
<dbReference type="GO" id="GO:0003677">
    <property type="term" value="F:DNA binding"/>
    <property type="evidence" value="ECO:0007669"/>
    <property type="project" value="UniProtKB-KW"/>
</dbReference>
<dbReference type="Proteomes" id="UP000185124">
    <property type="component" value="Unassembled WGS sequence"/>
</dbReference>
<gene>
    <name evidence="8" type="ORF">SAMN04489832_4901</name>
</gene>
<dbReference type="InterPro" id="IPR013325">
    <property type="entry name" value="RNA_pol_sigma_r2"/>
</dbReference>
<proteinExistence type="inferred from homology"/>
<organism evidence="8 9">
    <name type="scientific">Micromonospora cremea</name>
    <dbReference type="NCBI Taxonomy" id="709881"/>
    <lineage>
        <taxon>Bacteria</taxon>
        <taxon>Bacillati</taxon>
        <taxon>Actinomycetota</taxon>
        <taxon>Actinomycetes</taxon>
        <taxon>Micromonosporales</taxon>
        <taxon>Micromonosporaceae</taxon>
        <taxon>Micromonospora</taxon>
    </lineage>
</organism>
<evidence type="ECO:0000313" key="8">
    <source>
        <dbReference type="EMBL" id="SIN28792.1"/>
    </source>
</evidence>
<evidence type="ECO:0000256" key="2">
    <source>
        <dbReference type="ARBA" id="ARBA00023015"/>
    </source>
</evidence>
<evidence type="ECO:0000259" key="6">
    <source>
        <dbReference type="Pfam" id="PF04542"/>
    </source>
</evidence>
<evidence type="ECO:0000313" key="9">
    <source>
        <dbReference type="Proteomes" id="UP000185124"/>
    </source>
</evidence>
<dbReference type="InterPro" id="IPR007627">
    <property type="entry name" value="RNA_pol_sigma70_r2"/>
</dbReference>
<evidence type="ECO:0000259" key="7">
    <source>
        <dbReference type="Pfam" id="PF08281"/>
    </source>
</evidence>
<dbReference type="SUPFAM" id="SSF88659">
    <property type="entry name" value="Sigma3 and sigma4 domains of RNA polymerase sigma factors"/>
    <property type="match status" value="1"/>
</dbReference>
<keyword evidence="5" id="KW-0804">Transcription</keyword>
<feature type="domain" description="RNA polymerase sigma factor 70 region 4 type 2" evidence="7">
    <location>
        <begin position="108"/>
        <end position="158"/>
    </location>
</feature>
<dbReference type="Gene3D" id="1.10.1740.10">
    <property type="match status" value="1"/>
</dbReference>
<evidence type="ECO:0000256" key="1">
    <source>
        <dbReference type="ARBA" id="ARBA00010641"/>
    </source>
</evidence>
<dbReference type="Pfam" id="PF08281">
    <property type="entry name" value="Sigma70_r4_2"/>
    <property type="match status" value="1"/>
</dbReference>
<dbReference type="STRING" id="709881.SAMN04489832_4901"/>
<dbReference type="AlphaFoldDB" id="A0A1N6A443"/>
<accession>A0A1N6A443</accession>
<reference evidence="9" key="1">
    <citation type="submission" date="2016-12" db="EMBL/GenBank/DDBJ databases">
        <authorList>
            <person name="Varghese N."/>
            <person name="Submissions S."/>
        </authorList>
    </citation>
    <scope>NUCLEOTIDE SEQUENCE [LARGE SCALE GENOMIC DNA]</scope>
    <source>
        <strain evidence="9">DSM 45599</strain>
    </source>
</reference>
<dbReference type="InterPro" id="IPR014325">
    <property type="entry name" value="RNA_pol_sigma-E_actinobac"/>
</dbReference>
<protein>
    <submittedName>
        <fullName evidence="8">RNA polymerase sigma-70 factor, sigma-E family</fullName>
    </submittedName>
</protein>
<dbReference type="PANTHER" id="PTHR43133">
    <property type="entry name" value="RNA POLYMERASE ECF-TYPE SIGMA FACTO"/>
    <property type="match status" value="1"/>
</dbReference>
<dbReference type="InterPro" id="IPR013249">
    <property type="entry name" value="RNA_pol_sigma70_r4_t2"/>
</dbReference>
<comment type="similarity">
    <text evidence="1">Belongs to the sigma-70 factor family. ECF subfamily.</text>
</comment>
<dbReference type="Pfam" id="PF04542">
    <property type="entry name" value="Sigma70_r2"/>
    <property type="match status" value="1"/>
</dbReference>
<dbReference type="NCBIfam" id="TIGR02937">
    <property type="entry name" value="sigma70-ECF"/>
    <property type="match status" value="1"/>
</dbReference>
<dbReference type="InterPro" id="IPR039425">
    <property type="entry name" value="RNA_pol_sigma-70-like"/>
</dbReference>
<dbReference type="Gene3D" id="1.10.10.10">
    <property type="entry name" value="Winged helix-like DNA-binding domain superfamily/Winged helix DNA-binding domain"/>
    <property type="match status" value="1"/>
</dbReference>
<dbReference type="NCBIfam" id="TIGR02983">
    <property type="entry name" value="SigE-fam_strep"/>
    <property type="match status" value="1"/>
</dbReference>
<keyword evidence="4" id="KW-0238">DNA-binding</keyword>
<dbReference type="GO" id="GO:0016987">
    <property type="term" value="F:sigma factor activity"/>
    <property type="evidence" value="ECO:0007669"/>
    <property type="project" value="UniProtKB-KW"/>
</dbReference>
<dbReference type="EMBL" id="FSQT01000002">
    <property type="protein sequence ID" value="SIN28792.1"/>
    <property type="molecule type" value="Genomic_DNA"/>
</dbReference>
<sequence>MAGLPVDVEGYRDYVGVRLEPLRRTAYLLCGDWHTADDLVSTALVKLLRHWPRVSVMDNPDAYVRRTLLRVWLDERRRPWRREAAWAEVPDHPVVAGGTDGAADQLTVLALLAELPPRRRAVLVLLYFCDLSVEETAREIGCTPGTVKSQSARAIETLRGRLVDLPPPTEEVRTNG</sequence>
<evidence type="ECO:0000256" key="5">
    <source>
        <dbReference type="ARBA" id="ARBA00023163"/>
    </source>
</evidence>